<comment type="similarity">
    <text evidence="7">Belongs to the binding-protein-dependent transport system permease family.</text>
</comment>
<dbReference type="GO" id="GO:0005886">
    <property type="term" value="C:plasma membrane"/>
    <property type="evidence" value="ECO:0007669"/>
    <property type="project" value="UniProtKB-SubCell"/>
</dbReference>
<evidence type="ECO:0000256" key="2">
    <source>
        <dbReference type="ARBA" id="ARBA00022448"/>
    </source>
</evidence>
<dbReference type="InterPro" id="IPR000515">
    <property type="entry name" value="MetI-like"/>
</dbReference>
<evidence type="ECO:0000256" key="6">
    <source>
        <dbReference type="ARBA" id="ARBA00023136"/>
    </source>
</evidence>
<dbReference type="AlphaFoldDB" id="A0A090YKV1"/>
<keyword evidence="2 7" id="KW-0813">Transport</keyword>
<evidence type="ECO:0000256" key="1">
    <source>
        <dbReference type="ARBA" id="ARBA00004651"/>
    </source>
</evidence>
<evidence type="ECO:0000256" key="5">
    <source>
        <dbReference type="ARBA" id="ARBA00022989"/>
    </source>
</evidence>
<dbReference type="PANTHER" id="PTHR30193:SF37">
    <property type="entry name" value="INNER MEMBRANE ABC TRANSPORTER PERMEASE PROTEIN YCJO"/>
    <property type="match status" value="1"/>
</dbReference>
<evidence type="ECO:0000313" key="9">
    <source>
        <dbReference type="EMBL" id="KFM99453.1"/>
    </source>
</evidence>
<keyword evidence="6 7" id="KW-0472">Membrane</keyword>
<keyword evidence="5 7" id="KW-1133">Transmembrane helix</keyword>
<feature type="domain" description="ABC transmembrane type-1" evidence="8">
    <location>
        <begin position="66"/>
        <end position="278"/>
    </location>
</feature>
<keyword evidence="3" id="KW-1003">Cell membrane</keyword>
<keyword evidence="4 7" id="KW-0812">Transmembrane</keyword>
<dbReference type="Proteomes" id="UP000264294">
    <property type="component" value="Unassembled WGS sequence"/>
</dbReference>
<dbReference type="Gene3D" id="1.10.3720.10">
    <property type="entry name" value="MetI-like"/>
    <property type="match status" value="1"/>
</dbReference>
<dbReference type="GO" id="GO:0055085">
    <property type="term" value="P:transmembrane transport"/>
    <property type="evidence" value="ECO:0007669"/>
    <property type="project" value="InterPro"/>
</dbReference>
<dbReference type="PANTHER" id="PTHR30193">
    <property type="entry name" value="ABC TRANSPORTER PERMEASE PROTEIN"/>
    <property type="match status" value="1"/>
</dbReference>
<evidence type="ECO:0000313" key="11">
    <source>
        <dbReference type="Proteomes" id="UP000029389"/>
    </source>
</evidence>
<reference evidence="9 11" key="1">
    <citation type="submission" date="2014-04" db="EMBL/GenBank/DDBJ databases">
        <authorList>
            <person name="Bishop-Lilly K.A."/>
            <person name="Broomall S.M."/>
            <person name="Chain P.S."/>
            <person name="Chertkov O."/>
            <person name="Coyne S.R."/>
            <person name="Daligault H.E."/>
            <person name="Davenport K.W."/>
            <person name="Erkkila T."/>
            <person name="Frey K.G."/>
            <person name="Gibbons H.S."/>
            <person name="Gu W."/>
            <person name="Jaissle J."/>
            <person name="Johnson S.L."/>
            <person name="Koroleva G.I."/>
            <person name="Ladner J.T."/>
            <person name="Lo C.-C."/>
            <person name="Minogue T.D."/>
            <person name="Munk C."/>
            <person name="Palacios G.F."/>
            <person name="Redden C.L."/>
            <person name="Rosenzweig C.N."/>
            <person name="Scholz M.B."/>
            <person name="Teshima H."/>
            <person name="Xu Y."/>
        </authorList>
    </citation>
    <scope>NUCLEOTIDE SEQUENCE [LARGE SCALE GENOMIC DNA]</scope>
    <source>
        <strain evidence="9 11">BHP</strain>
    </source>
</reference>
<reference evidence="10 12" key="2">
    <citation type="submission" date="2018-08" db="EMBL/GenBank/DDBJ databases">
        <title>Bacillus clarus sp. nov. strain PS00077A.</title>
        <authorList>
            <person name="Mendez Acevedo M."/>
            <person name="Carroll L."/>
            <person name="Mukherjee M."/>
            <person name="Wiedmann M."/>
            <person name="Kovac J."/>
        </authorList>
    </citation>
    <scope>NUCLEOTIDE SEQUENCE [LARGE SCALE GENOMIC DNA]</scope>
    <source>
        <strain evidence="10 12">PS00077A</strain>
    </source>
</reference>
<dbReference type="EMBL" id="JMQC01000008">
    <property type="protein sequence ID" value="KFM99453.1"/>
    <property type="molecule type" value="Genomic_DNA"/>
</dbReference>
<gene>
    <name evidence="10" type="ORF">D0U04_14415</name>
    <name evidence="9" type="ORF">DJ93_23</name>
</gene>
<keyword evidence="12" id="KW-1185">Reference proteome</keyword>
<evidence type="ECO:0000313" key="10">
    <source>
        <dbReference type="EMBL" id="RFT66397.1"/>
    </source>
</evidence>
<proteinExistence type="inferred from homology"/>
<evidence type="ECO:0000256" key="7">
    <source>
        <dbReference type="RuleBase" id="RU363032"/>
    </source>
</evidence>
<comment type="subcellular location">
    <subcellularLocation>
        <location evidence="1 7">Cell membrane</location>
        <topology evidence="1 7">Multi-pass membrane protein</topology>
    </subcellularLocation>
</comment>
<dbReference type="Proteomes" id="UP000029389">
    <property type="component" value="Unassembled WGS sequence"/>
</dbReference>
<feature type="transmembrane region" description="Helical" evidence="7">
    <location>
        <begin position="200"/>
        <end position="222"/>
    </location>
</feature>
<dbReference type="PATRIC" id="fig|1405.8.peg.176"/>
<feature type="transmembrane region" description="Helical" evidence="7">
    <location>
        <begin position="9"/>
        <end position="35"/>
    </location>
</feature>
<comment type="caution">
    <text evidence="9">The sequence shown here is derived from an EMBL/GenBank/DDBJ whole genome shotgun (WGS) entry which is preliminary data.</text>
</comment>
<organism evidence="9 11">
    <name type="scientific">Bacillus clarus</name>
    <dbReference type="NCBI Taxonomy" id="2338372"/>
    <lineage>
        <taxon>Bacteria</taxon>
        <taxon>Bacillati</taxon>
        <taxon>Bacillota</taxon>
        <taxon>Bacilli</taxon>
        <taxon>Bacillales</taxon>
        <taxon>Bacillaceae</taxon>
        <taxon>Bacillus</taxon>
        <taxon>Bacillus cereus group</taxon>
    </lineage>
</organism>
<feature type="transmembrane region" description="Helical" evidence="7">
    <location>
        <begin position="257"/>
        <end position="277"/>
    </location>
</feature>
<feature type="transmembrane region" description="Helical" evidence="7">
    <location>
        <begin position="70"/>
        <end position="91"/>
    </location>
</feature>
<protein>
    <submittedName>
        <fullName evidence="9">Binding--dependent transport system inner membrane component family protein</fullName>
    </submittedName>
    <submittedName>
        <fullName evidence="10">Sugar ABC transporter permease</fullName>
    </submittedName>
</protein>
<evidence type="ECO:0000256" key="4">
    <source>
        <dbReference type="ARBA" id="ARBA00022692"/>
    </source>
</evidence>
<dbReference type="CDD" id="cd06261">
    <property type="entry name" value="TM_PBP2"/>
    <property type="match status" value="1"/>
</dbReference>
<dbReference type="InterPro" id="IPR035906">
    <property type="entry name" value="MetI-like_sf"/>
</dbReference>
<dbReference type="Pfam" id="PF00528">
    <property type="entry name" value="BPD_transp_1"/>
    <property type="match status" value="1"/>
</dbReference>
<dbReference type="EMBL" id="QVOD01000015">
    <property type="protein sequence ID" value="RFT66397.1"/>
    <property type="molecule type" value="Genomic_DNA"/>
</dbReference>
<dbReference type="RefSeq" id="WP_042978762.1">
    <property type="nucleotide sequence ID" value="NZ_JMQC01000008.1"/>
</dbReference>
<dbReference type="SUPFAM" id="SSF161098">
    <property type="entry name" value="MetI-like"/>
    <property type="match status" value="1"/>
</dbReference>
<feature type="transmembrane region" description="Helical" evidence="7">
    <location>
        <begin position="103"/>
        <end position="123"/>
    </location>
</feature>
<evidence type="ECO:0000313" key="12">
    <source>
        <dbReference type="Proteomes" id="UP000264294"/>
    </source>
</evidence>
<dbReference type="InterPro" id="IPR051393">
    <property type="entry name" value="ABC_transporter_permease"/>
</dbReference>
<accession>A0A090YKV1</accession>
<evidence type="ECO:0000256" key="3">
    <source>
        <dbReference type="ARBA" id="ARBA00022475"/>
    </source>
</evidence>
<name>A0A090YKV1_9BACI</name>
<sequence length="288" mass="32438">MQIKLSKAVFFLIPVGIPLILFWIIPNFISLGISFTDWDFMTNDFNFVGLENYFNLFTQDSFMQALLNTFYFGIGTVIPTIVLGLGFALFFRKKFKGSAIYQLLIFSPWVTPTIAVSIVWSLLYEPQFGVINKVLNFFGIPGLDWLQSSQTAMLAVIIVTVWKLVGWTMIFYIGALEKVPDGLYEAASIDGANSWQKFRYVTLPMVSATTFFLVVVNTISAVQAYDQIKILTQGGPSGSTRTLLYLFFQQGFEQFDMGSATAIAFIILIITILLSVINKIIGDKWVNY</sequence>
<evidence type="ECO:0000259" key="8">
    <source>
        <dbReference type="PROSITE" id="PS50928"/>
    </source>
</evidence>
<feature type="transmembrane region" description="Helical" evidence="7">
    <location>
        <begin position="152"/>
        <end position="173"/>
    </location>
</feature>
<dbReference type="PROSITE" id="PS50928">
    <property type="entry name" value="ABC_TM1"/>
    <property type="match status" value="1"/>
</dbReference>